<proteinExistence type="predicted"/>
<organism evidence="3 4">
    <name type="scientific">Dictyostelium discoideum</name>
    <name type="common">Social amoeba</name>
    <dbReference type="NCBI Taxonomy" id="44689"/>
    <lineage>
        <taxon>Eukaryota</taxon>
        <taxon>Amoebozoa</taxon>
        <taxon>Evosea</taxon>
        <taxon>Eumycetozoa</taxon>
        <taxon>Dictyostelia</taxon>
        <taxon>Dictyosteliales</taxon>
        <taxon>Dictyosteliaceae</taxon>
        <taxon>Dictyostelium</taxon>
    </lineage>
</organism>
<dbReference type="EMBL" id="AAFI02000023">
    <property type="protein sequence ID" value="EAL68383.1"/>
    <property type="molecule type" value="Genomic_DNA"/>
</dbReference>
<dbReference type="dictyBase" id="DDB_G0278421"/>
<dbReference type="KEGG" id="ddi:DDB_G0278421"/>
<comment type="caution">
    <text evidence="3">The sequence shown here is derived from an EMBL/GenBank/DDBJ whole genome shotgun (WGS) entry which is preliminary data.</text>
</comment>
<dbReference type="InterPro" id="IPR019028">
    <property type="entry name" value="CBM_49"/>
</dbReference>
<dbReference type="InterPro" id="IPR052879">
    <property type="entry name" value="Dd_Spore_Germination_Stalk"/>
</dbReference>
<feature type="chain" id="PRO_5004250407" description="Carbohydrate binding domain-containing protein" evidence="1">
    <location>
        <begin position="20"/>
        <end position="144"/>
    </location>
</feature>
<dbReference type="PaxDb" id="44689-DDB0205445"/>
<gene>
    <name evidence="3" type="ORF">DDB_G0278421</name>
</gene>
<dbReference type="GO" id="GO:0030246">
    <property type="term" value="F:carbohydrate binding"/>
    <property type="evidence" value="ECO:0007669"/>
    <property type="project" value="InterPro"/>
</dbReference>
<feature type="signal peptide" evidence="1">
    <location>
        <begin position="1"/>
        <end position="19"/>
    </location>
</feature>
<dbReference type="GeneID" id="8621562"/>
<reference evidence="3 4" key="1">
    <citation type="journal article" date="2005" name="Nature">
        <title>The genome of the social amoeba Dictyostelium discoideum.</title>
        <authorList>
            <consortium name="The Dictyostelium discoideum Sequencing Consortium"/>
            <person name="Eichinger L."/>
            <person name="Pachebat J.A."/>
            <person name="Glockner G."/>
            <person name="Rajandream M.A."/>
            <person name="Sucgang R."/>
            <person name="Berriman M."/>
            <person name="Song J."/>
            <person name="Olsen R."/>
            <person name="Szafranski K."/>
            <person name="Xu Q."/>
            <person name="Tunggal B."/>
            <person name="Kummerfeld S."/>
            <person name="Madera M."/>
            <person name="Konfortov B.A."/>
            <person name="Rivero F."/>
            <person name="Bankier A.T."/>
            <person name="Lehmann R."/>
            <person name="Hamlin N."/>
            <person name="Davies R."/>
            <person name="Gaudet P."/>
            <person name="Fey P."/>
            <person name="Pilcher K."/>
            <person name="Chen G."/>
            <person name="Saunders D."/>
            <person name="Sodergren E."/>
            <person name="Davis P."/>
            <person name="Kerhornou A."/>
            <person name="Nie X."/>
            <person name="Hall N."/>
            <person name="Anjard C."/>
            <person name="Hemphill L."/>
            <person name="Bason N."/>
            <person name="Farbrother P."/>
            <person name="Desany B."/>
            <person name="Just E."/>
            <person name="Morio T."/>
            <person name="Rost R."/>
            <person name="Churcher C."/>
            <person name="Cooper J."/>
            <person name="Haydock S."/>
            <person name="van Driessche N."/>
            <person name="Cronin A."/>
            <person name="Goodhead I."/>
            <person name="Muzny D."/>
            <person name="Mourier T."/>
            <person name="Pain A."/>
            <person name="Lu M."/>
            <person name="Harper D."/>
            <person name="Lindsay R."/>
            <person name="Hauser H."/>
            <person name="James K."/>
            <person name="Quiles M."/>
            <person name="Madan Babu M."/>
            <person name="Saito T."/>
            <person name="Buchrieser C."/>
            <person name="Wardroper A."/>
            <person name="Felder M."/>
            <person name="Thangavelu M."/>
            <person name="Johnson D."/>
            <person name="Knights A."/>
            <person name="Loulseged H."/>
            <person name="Mungall K."/>
            <person name="Oliver K."/>
            <person name="Price C."/>
            <person name="Quail M.A."/>
            <person name="Urushihara H."/>
            <person name="Hernandez J."/>
            <person name="Rabbinowitsch E."/>
            <person name="Steffen D."/>
            <person name="Sanders M."/>
            <person name="Ma J."/>
            <person name="Kohara Y."/>
            <person name="Sharp S."/>
            <person name="Simmonds M."/>
            <person name="Spiegler S."/>
            <person name="Tivey A."/>
            <person name="Sugano S."/>
            <person name="White B."/>
            <person name="Walker D."/>
            <person name="Woodward J."/>
            <person name="Winckler T."/>
            <person name="Tanaka Y."/>
            <person name="Shaulsky G."/>
            <person name="Schleicher M."/>
            <person name="Weinstock G."/>
            <person name="Rosenthal A."/>
            <person name="Cox E.C."/>
            <person name="Chisholm R.L."/>
            <person name="Gibbs R."/>
            <person name="Loomis W.F."/>
            <person name="Platzer M."/>
            <person name="Kay R.R."/>
            <person name="Williams J."/>
            <person name="Dear P.H."/>
            <person name="Noegel A.A."/>
            <person name="Barrell B."/>
            <person name="Kuspa A."/>
        </authorList>
    </citation>
    <scope>NUCLEOTIDE SEQUENCE [LARGE SCALE GENOMIC DNA]</scope>
    <source>
        <strain evidence="3 4">AX4</strain>
    </source>
</reference>
<dbReference type="GO" id="GO:0030198">
    <property type="term" value="P:extracellular matrix organization"/>
    <property type="evidence" value="ECO:0000318"/>
    <property type="project" value="GO_Central"/>
</dbReference>
<dbReference type="GO" id="GO:0031012">
    <property type="term" value="C:extracellular matrix"/>
    <property type="evidence" value="ECO:0000318"/>
    <property type="project" value="GO_Central"/>
</dbReference>
<dbReference type="SMART" id="SM01063">
    <property type="entry name" value="CBM49"/>
    <property type="match status" value="1"/>
</dbReference>
<dbReference type="GO" id="GO:0005201">
    <property type="term" value="F:extracellular matrix structural constituent"/>
    <property type="evidence" value="ECO:0000318"/>
    <property type="project" value="GO_Central"/>
</dbReference>
<accession>Q54Y45</accession>
<dbReference type="GlyGen" id="Q54Y45">
    <property type="glycosylation" value="1 site"/>
</dbReference>
<protein>
    <recommendedName>
        <fullName evidence="2">Carbohydrate binding domain-containing protein</fullName>
    </recommendedName>
</protein>
<dbReference type="InParanoid" id="Q54Y45"/>
<dbReference type="PANTHER" id="PTHR33239:SF9">
    <property type="entry name" value="CARBOHYDRATE BINDING DOMAIN-CONTAINING PROTEIN-RELATED"/>
    <property type="match status" value="1"/>
</dbReference>
<sequence length="144" mass="16112">MKYLITVLLLLFVVSLGSSYQCGYYSCTPGHTCTNSDGEFKCVYNKDELIISQIVTNSWYDPTNGVSVQVLANVINHTHRTIKNVIIASDVKLNNHQIWGAKINGFLIDFPDYVTIAPGKNYTFGYISYGVNAAHLWVQRVNSV</sequence>
<feature type="domain" description="Carbohydrate binding" evidence="2">
    <location>
        <begin position="49"/>
        <end position="129"/>
    </location>
</feature>
<dbReference type="VEuPathDB" id="AmoebaDB:DDB_G0278421"/>
<evidence type="ECO:0000256" key="1">
    <source>
        <dbReference type="SAM" id="SignalP"/>
    </source>
</evidence>
<dbReference type="Proteomes" id="UP000002195">
    <property type="component" value="Unassembled WGS sequence"/>
</dbReference>
<dbReference type="OMA" id="HCEELVI"/>
<evidence type="ECO:0000313" key="4">
    <source>
        <dbReference type="Proteomes" id="UP000002195"/>
    </source>
</evidence>
<dbReference type="HOGENOM" id="CLU_1780909_0_0_1"/>
<name>Q54Y45_DICDI</name>
<dbReference type="AlphaFoldDB" id="Q54Y45"/>
<keyword evidence="1" id="KW-0732">Signal</keyword>
<dbReference type="PhylomeDB" id="Q54Y45"/>
<evidence type="ECO:0000259" key="2">
    <source>
        <dbReference type="SMART" id="SM01063"/>
    </source>
</evidence>
<dbReference type="Pfam" id="PF09478">
    <property type="entry name" value="CBM49"/>
    <property type="match status" value="1"/>
</dbReference>
<dbReference type="RefSeq" id="XP_642357.1">
    <property type="nucleotide sequence ID" value="XM_637265.1"/>
</dbReference>
<keyword evidence="4" id="KW-1185">Reference proteome</keyword>
<dbReference type="FunCoup" id="Q54Y45">
    <property type="interactions" value="135"/>
</dbReference>
<evidence type="ECO:0000313" key="3">
    <source>
        <dbReference type="EMBL" id="EAL68383.1"/>
    </source>
</evidence>
<dbReference type="PANTHER" id="PTHR33239">
    <property type="entry name" value="CELLULOSE-BINDING DOMAIN-CONTAINING PROTEIN-RELATED"/>
    <property type="match status" value="1"/>
</dbReference>